<dbReference type="EMBL" id="QDEB01133462">
    <property type="protein sequence ID" value="RZB38830.1"/>
    <property type="molecule type" value="Genomic_DNA"/>
</dbReference>
<dbReference type="Proteomes" id="UP000292052">
    <property type="component" value="Unassembled WGS sequence"/>
</dbReference>
<protein>
    <submittedName>
        <fullName evidence="1">Uncharacterized protein</fullName>
    </submittedName>
</protein>
<evidence type="ECO:0000313" key="2">
    <source>
        <dbReference type="Proteomes" id="UP000292052"/>
    </source>
</evidence>
<evidence type="ECO:0000313" key="1">
    <source>
        <dbReference type="EMBL" id="RZB38830.1"/>
    </source>
</evidence>
<comment type="caution">
    <text evidence="1">The sequence shown here is derived from an EMBL/GenBank/DDBJ whole genome shotgun (WGS) entry which is preliminary data.</text>
</comment>
<keyword evidence="2" id="KW-1185">Reference proteome</keyword>
<dbReference type="AlphaFoldDB" id="A0A482V033"/>
<proteinExistence type="predicted"/>
<dbReference type="OrthoDB" id="7617229at2759"/>
<name>A0A482V033_ASBVE</name>
<sequence>MEDFNKIKTTLSERKFLYHTYSTKTEKTHGFVLKGLGKEATTEEIKTEIEEKGVKVVSINQMTNTIRPIFVVITNYEETIKTITNKVRTVNYTVIEWDRYINKKSMTQCHRCQKWDNGKQN</sequence>
<organism evidence="1 2">
    <name type="scientific">Asbolus verrucosus</name>
    <name type="common">Desert ironclad beetle</name>
    <dbReference type="NCBI Taxonomy" id="1661398"/>
    <lineage>
        <taxon>Eukaryota</taxon>
        <taxon>Metazoa</taxon>
        <taxon>Ecdysozoa</taxon>
        <taxon>Arthropoda</taxon>
        <taxon>Hexapoda</taxon>
        <taxon>Insecta</taxon>
        <taxon>Pterygota</taxon>
        <taxon>Neoptera</taxon>
        <taxon>Endopterygota</taxon>
        <taxon>Coleoptera</taxon>
        <taxon>Polyphaga</taxon>
        <taxon>Cucujiformia</taxon>
        <taxon>Tenebrionidae</taxon>
        <taxon>Pimeliinae</taxon>
        <taxon>Asbolus</taxon>
    </lineage>
</organism>
<gene>
    <name evidence="1" type="ORF">BDFB_011339</name>
</gene>
<accession>A0A482V033</accession>
<reference evidence="1 2" key="1">
    <citation type="submission" date="2017-03" db="EMBL/GenBank/DDBJ databases">
        <title>Genome of the blue death feigning beetle - Asbolus verrucosus.</title>
        <authorList>
            <person name="Rider S.D."/>
        </authorList>
    </citation>
    <scope>NUCLEOTIDE SEQUENCE [LARGE SCALE GENOMIC DNA]</scope>
    <source>
        <strain evidence="1">Butters</strain>
        <tissue evidence="1">Head and leg muscle</tissue>
    </source>
</reference>